<organism evidence="3 4">
    <name type="scientific">Pseudomassariella vexata</name>
    <dbReference type="NCBI Taxonomy" id="1141098"/>
    <lineage>
        <taxon>Eukaryota</taxon>
        <taxon>Fungi</taxon>
        <taxon>Dikarya</taxon>
        <taxon>Ascomycota</taxon>
        <taxon>Pezizomycotina</taxon>
        <taxon>Sordariomycetes</taxon>
        <taxon>Xylariomycetidae</taxon>
        <taxon>Amphisphaeriales</taxon>
        <taxon>Pseudomassariaceae</taxon>
        <taxon>Pseudomassariella</taxon>
    </lineage>
</organism>
<dbReference type="EMBL" id="MCFJ01000008">
    <property type="protein sequence ID" value="ORY63156.1"/>
    <property type="molecule type" value="Genomic_DNA"/>
</dbReference>
<reference evidence="3 4" key="1">
    <citation type="submission" date="2016-07" db="EMBL/GenBank/DDBJ databases">
        <title>Pervasive Adenine N6-methylation of Active Genes in Fungi.</title>
        <authorList>
            <consortium name="DOE Joint Genome Institute"/>
            <person name="Mondo S.J."/>
            <person name="Dannebaum R.O."/>
            <person name="Kuo R.C."/>
            <person name="Labutti K."/>
            <person name="Haridas S."/>
            <person name="Kuo A."/>
            <person name="Salamov A."/>
            <person name="Ahrendt S.R."/>
            <person name="Lipzen A."/>
            <person name="Sullivan W."/>
            <person name="Andreopoulos W.B."/>
            <person name="Clum A."/>
            <person name="Lindquist E."/>
            <person name="Daum C."/>
            <person name="Ramamoorthy G.K."/>
            <person name="Gryganskyi A."/>
            <person name="Culley D."/>
            <person name="Magnuson J.K."/>
            <person name="James T.Y."/>
            <person name="O'Malley M.A."/>
            <person name="Stajich J.E."/>
            <person name="Spatafora J.W."/>
            <person name="Visel A."/>
            <person name="Grigoriev I.V."/>
        </authorList>
    </citation>
    <scope>NUCLEOTIDE SEQUENCE [LARGE SCALE GENOMIC DNA]</scope>
    <source>
        <strain evidence="3 4">CBS 129021</strain>
    </source>
</reference>
<gene>
    <name evidence="3" type="ORF">BCR38DRAFT_485921</name>
</gene>
<keyword evidence="2" id="KW-0812">Transmembrane</keyword>
<accession>A0A1Y2DVJ5</accession>
<evidence type="ECO:0000256" key="2">
    <source>
        <dbReference type="SAM" id="Phobius"/>
    </source>
</evidence>
<evidence type="ECO:0000256" key="1">
    <source>
        <dbReference type="SAM" id="MobiDB-lite"/>
    </source>
</evidence>
<name>A0A1Y2DVJ5_9PEZI</name>
<evidence type="ECO:0000313" key="3">
    <source>
        <dbReference type="EMBL" id="ORY63156.1"/>
    </source>
</evidence>
<dbReference type="RefSeq" id="XP_040714813.1">
    <property type="nucleotide sequence ID" value="XM_040863956.1"/>
</dbReference>
<protein>
    <submittedName>
        <fullName evidence="3">Uncharacterized protein</fullName>
    </submittedName>
</protein>
<dbReference type="InParanoid" id="A0A1Y2DVJ5"/>
<keyword evidence="2" id="KW-0472">Membrane</keyword>
<sequence>MSFPSAQMEQPVNLSMMQVFNMLPTSVQSRMPVIPFTKSLRKSVSLPALPRRSSAPPPYSDAVSTATSSSSHSSASESIFSDAESGITEVSTSTSTAASSIGYKHQPFETSLPTVMEERREQEKRLPRQFSASSFDSTNLRWSPSGIKWRYARQGAHLTGMASEEMVDSSFERRSYIDGVAYFLKACPDNLTELETDIILRSAPWLAERPRPERRVTIRRPSDRGKTFLHRGVQYSVFMMVVLMHAVWCFLLNVARFGAYYERQYNISHHIMARGTFVANAVGKHSVVLSGRISSIGDGRVGQFMSGFAAWTMDSLTSGIQDGFGDGIVKIGRQPRIQLQPWVEN</sequence>
<feature type="region of interest" description="Disordered" evidence="1">
    <location>
        <begin position="47"/>
        <end position="82"/>
    </location>
</feature>
<feature type="region of interest" description="Disordered" evidence="1">
    <location>
        <begin position="109"/>
        <end position="130"/>
    </location>
</feature>
<feature type="compositionally biased region" description="Basic and acidic residues" evidence="1">
    <location>
        <begin position="116"/>
        <end position="126"/>
    </location>
</feature>
<feature type="transmembrane region" description="Helical" evidence="2">
    <location>
        <begin position="235"/>
        <end position="255"/>
    </location>
</feature>
<dbReference type="AlphaFoldDB" id="A0A1Y2DVJ5"/>
<dbReference type="GeneID" id="63780168"/>
<keyword evidence="4" id="KW-1185">Reference proteome</keyword>
<keyword evidence="2" id="KW-1133">Transmembrane helix</keyword>
<evidence type="ECO:0000313" key="4">
    <source>
        <dbReference type="Proteomes" id="UP000193689"/>
    </source>
</evidence>
<comment type="caution">
    <text evidence="3">The sequence shown here is derived from an EMBL/GenBank/DDBJ whole genome shotgun (WGS) entry which is preliminary data.</text>
</comment>
<dbReference type="OrthoDB" id="5220781at2759"/>
<proteinExistence type="predicted"/>
<dbReference type="Proteomes" id="UP000193689">
    <property type="component" value="Unassembled WGS sequence"/>
</dbReference>